<dbReference type="EMBL" id="JABELX010000008">
    <property type="protein sequence ID" value="NNH72595.1"/>
    <property type="molecule type" value="Genomic_DNA"/>
</dbReference>
<feature type="transmembrane region" description="Helical" evidence="1">
    <location>
        <begin position="118"/>
        <end position="141"/>
    </location>
</feature>
<accession>A0A849C8I1</accession>
<proteinExistence type="predicted"/>
<keyword evidence="1" id="KW-0812">Transmembrane</keyword>
<feature type="transmembrane region" description="Helical" evidence="1">
    <location>
        <begin position="74"/>
        <end position="98"/>
    </location>
</feature>
<organism evidence="2 3">
    <name type="scientific">Nocardia uniformis</name>
    <dbReference type="NCBI Taxonomy" id="53432"/>
    <lineage>
        <taxon>Bacteria</taxon>
        <taxon>Bacillati</taxon>
        <taxon>Actinomycetota</taxon>
        <taxon>Actinomycetes</taxon>
        <taxon>Mycobacteriales</taxon>
        <taxon>Nocardiaceae</taxon>
        <taxon>Nocardia</taxon>
    </lineage>
</organism>
<evidence type="ECO:0000313" key="3">
    <source>
        <dbReference type="Proteomes" id="UP000586827"/>
    </source>
</evidence>
<comment type="caution">
    <text evidence="2">The sequence shown here is derived from an EMBL/GenBank/DDBJ whole genome shotgun (WGS) entry which is preliminary data.</text>
</comment>
<keyword evidence="3" id="KW-1185">Reference proteome</keyword>
<reference evidence="2 3" key="1">
    <citation type="submission" date="2020-05" db="EMBL/GenBank/DDBJ databases">
        <title>MicrobeNet Type strains.</title>
        <authorList>
            <person name="Nicholson A.C."/>
        </authorList>
    </citation>
    <scope>NUCLEOTIDE SEQUENCE [LARGE SCALE GENOMIC DNA]</scope>
    <source>
        <strain evidence="2 3">JCM 3224</strain>
    </source>
</reference>
<protein>
    <submittedName>
        <fullName evidence="2">Uncharacterized protein</fullName>
    </submittedName>
</protein>
<sequence length="215" mass="23278">MDTHALRRTAGIAAIIGAVLHLVELPLYFVYSGPPPDWNIFIRSLFGLTGLTILIVFMTGFGTLVKRADPRYDWLATLVTTAGLMWVTVVLVSMGLEVGAAIQAPEPIDPTIAVSGTYILYGTISRLLEGLFLVALGFAVLRTRMLPDWVRRSAFILAGVNFVFVPSLFFGNNPANFYAANGWGTTATVGGLTMLWLLAIGVALTKESSLRTTRP</sequence>
<keyword evidence="1" id="KW-1133">Transmembrane helix</keyword>
<dbReference type="Proteomes" id="UP000586827">
    <property type="component" value="Unassembled WGS sequence"/>
</dbReference>
<dbReference type="AlphaFoldDB" id="A0A849C8I1"/>
<dbReference type="RefSeq" id="WP_067524905.1">
    <property type="nucleotide sequence ID" value="NZ_JABELX010000008.1"/>
</dbReference>
<feature type="transmembrane region" description="Helical" evidence="1">
    <location>
        <begin position="183"/>
        <end position="204"/>
    </location>
</feature>
<feature type="transmembrane region" description="Helical" evidence="1">
    <location>
        <begin position="40"/>
        <end position="62"/>
    </location>
</feature>
<keyword evidence="1" id="KW-0472">Membrane</keyword>
<gene>
    <name evidence="2" type="ORF">HLB23_22490</name>
</gene>
<evidence type="ECO:0000313" key="2">
    <source>
        <dbReference type="EMBL" id="NNH72595.1"/>
    </source>
</evidence>
<feature type="transmembrane region" description="Helical" evidence="1">
    <location>
        <begin position="153"/>
        <end position="171"/>
    </location>
</feature>
<name>A0A849C8I1_9NOCA</name>
<evidence type="ECO:0000256" key="1">
    <source>
        <dbReference type="SAM" id="Phobius"/>
    </source>
</evidence>
<feature type="transmembrane region" description="Helical" evidence="1">
    <location>
        <begin position="12"/>
        <end position="34"/>
    </location>
</feature>